<keyword evidence="4" id="KW-0934">Plastid</keyword>
<dbReference type="SUPFAM" id="SSF51445">
    <property type="entry name" value="(Trans)glycosidases"/>
    <property type="match status" value="1"/>
</dbReference>
<evidence type="ECO:0000256" key="3">
    <source>
        <dbReference type="ARBA" id="ARBA00022528"/>
    </source>
</evidence>
<dbReference type="SUPFAM" id="SSF51011">
    <property type="entry name" value="Glycosyl hydrolase domain"/>
    <property type="match status" value="1"/>
</dbReference>
<dbReference type="InterPro" id="IPR044096">
    <property type="entry name" value="AmyAc_plant_ISA2"/>
</dbReference>
<dbReference type="InterPro" id="IPR004193">
    <property type="entry name" value="Glyco_hydro_13_N"/>
</dbReference>
<comment type="similarity">
    <text evidence="2">Belongs to the glycosyl hydrolase 13 family.</text>
</comment>
<dbReference type="OrthoDB" id="204980at2759"/>
<proteinExistence type="inferred from homology"/>
<dbReference type="InterPro" id="IPR014756">
    <property type="entry name" value="Ig_E-set"/>
</dbReference>
<evidence type="ECO:0000259" key="6">
    <source>
        <dbReference type="SMART" id="SM00642"/>
    </source>
</evidence>
<evidence type="ECO:0000313" key="7">
    <source>
        <dbReference type="EMBL" id="ESW21083.1"/>
    </source>
</evidence>
<reference evidence="8" key="1">
    <citation type="journal article" date="2014" name="Nat. Genet.">
        <title>A reference genome for common bean and genome-wide analysis of dual domestications.</title>
        <authorList>
            <person name="Schmutz J."/>
            <person name="McClean P.E."/>
            <person name="Mamidi S."/>
            <person name="Wu G.A."/>
            <person name="Cannon S.B."/>
            <person name="Grimwood J."/>
            <person name="Jenkins J."/>
            <person name="Shu S."/>
            <person name="Song Q."/>
            <person name="Chavarro C."/>
            <person name="Torres-Torres M."/>
            <person name="Geffroy V."/>
            <person name="Moghaddam S.M."/>
            <person name="Gao D."/>
            <person name="Abernathy B."/>
            <person name="Barry K."/>
            <person name="Blair M."/>
            <person name="Brick M.A."/>
            <person name="Chovatia M."/>
            <person name="Gepts P."/>
            <person name="Goodstein D.M."/>
            <person name="Gonzales M."/>
            <person name="Hellsten U."/>
            <person name="Hyten D.L."/>
            <person name="Jia G."/>
            <person name="Kelly J.D."/>
            <person name="Kudrna D."/>
            <person name="Lee R."/>
            <person name="Richard M.M."/>
            <person name="Miklas P.N."/>
            <person name="Osorno J.M."/>
            <person name="Rodrigues J."/>
            <person name="Thareau V."/>
            <person name="Urrea C.A."/>
            <person name="Wang M."/>
            <person name="Yu Y."/>
            <person name="Zhang M."/>
            <person name="Wing R.A."/>
            <person name="Cregan P.B."/>
            <person name="Rokhsar D.S."/>
            <person name="Jackson S.A."/>
        </authorList>
    </citation>
    <scope>NUCLEOTIDE SEQUENCE [LARGE SCALE GENOMIC DNA]</scope>
    <source>
        <strain evidence="8">cv. G19833</strain>
    </source>
</reference>
<dbReference type="InterPro" id="IPR044505">
    <property type="entry name" value="GlgX_Isoamylase_N_E_set"/>
</dbReference>
<dbReference type="GO" id="GO:0019252">
    <property type="term" value="P:starch biosynthetic process"/>
    <property type="evidence" value="ECO:0007669"/>
    <property type="project" value="InterPro"/>
</dbReference>
<feature type="domain" description="Glycosyl hydrolase family 13 catalytic" evidence="6">
    <location>
        <begin position="356"/>
        <end position="730"/>
    </location>
</feature>
<evidence type="ECO:0000313" key="8">
    <source>
        <dbReference type="Proteomes" id="UP000000226"/>
    </source>
</evidence>
<dbReference type="Gramene" id="ESW21083">
    <property type="protein sequence ID" value="ESW21083"/>
    <property type="gene ID" value="PHAVU_005G040300g"/>
</dbReference>
<dbReference type="EMBL" id="CM002292">
    <property type="protein sequence ID" value="ESW21083.1"/>
    <property type="molecule type" value="Genomic_DNA"/>
</dbReference>
<comment type="subcellular location">
    <subcellularLocation>
        <location evidence="1">Plastid</location>
        <location evidence="1">Chloroplast</location>
    </subcellularLocation>
</comment>
<name>V7BVP1_PHAVU</name>
<dbReference type="InterPro" id="IPR013783">
    <property type="entry name" value="Ig-like_fold"/>
</dbReference>
<dbReference type="Proteomes" id="UP000000226">
    <property type="component" value="Chromosome 5"/>
</dbReference>
<dbReference type="InterPro" id="IPR017853">
    <property type="entry name" value="GH"/>
</dbReference>
<dbReference type="CDD" id="cd11346">
    <property type="entry name" value="AmyAc_plant_IsoA"/>
    <property type="match status" value="1"/>
</dbReference>
<dbReference type="InterPro" id="IPR048650">
    <property type="entry name" value="ISOA1-3-like_C"/>
</dbReference>
<dbReference type="eggNOG" id="KOG0470">
    <property type="taxonomic scope" value="Eukaryota"/>
</dbReference>
<dbReference type="CDD" id="cd02856">
    <property type="entry name" value="E_set_GDE_Isoamylase_N"/>
    <property type="match status" value="1"/>
</dbReference>
<protein>
    <recommendedName>
        <fullName evidence="6">Glycosyl hydrolase family 13 catalytic domain-containing protein</fullName>
    </recommendedName>
</protein>
<evidence type="ECO:0000256" key="2">
    <source>
        <dbReference type="ARBA" id="ARBA00008061"/>
    </source>
</evidence>
<dbReference type="SMR" id="V7BVP1"/>
<dbReference type="Pfam" id="PF00128">
    <property type="entry name" value="Alpha-amylase"/>
    <property type="match status" value="1"/>
</dbReference>
<dbReference type="Pfam" id="PF02922">
    <property type="entry name" value="CBM_48"/>
    <property type="match status" value="1"/>
</dbReference>
<dbReference type="STRING" id="3885.V7BVP1"/>
<dbReference type="GO" id="GO:0019156">
    <property type="term" value="F:isoamylase activity"/>
    <property type="evidence" value="ECO:0007669"/>
    <property type="project" value="InterPro"/>
</dbReference>
<evidence type="ECO:0000256" key="4">
    <source>
        <dbReference type="ARBA" id="ARBA00022640"/>
    </source>
</evidence>
<dbReference type="SMART" id="SM00642">
    <property type="entry name" value="Aamy"/>
    <property type="match status" value="1"/>
</dbReference>
<keyword evidence="8" id="KW-1185">Reference proteome</keyword>
<accession>V7BVP1</accession>
<gene>
    <name evidence="7" type="ORF">PHAVU_005G040300g</name>
</gene>
<keyword evidence="5" id="KW-0809">Transit peptide</keyword>
<dbReference type="Gene3D" id="3.20.20.80">
    <property type="entry name" value="Glycosidases"/>
    <property type="match status" value="1"/>
</dbReference>
<dbReference type="InterPro" id="IPR006047">
    <property type="entry name" value="GH13_cat_dom"/>
</dbReference>
<sequence length="853" mass="95427">MASVVSGFSFSLISFNQHRFGAKCFGFHKSLIQRKHHQLGLQNLFFPFFRNPPSKLCATSLLSIEESEQQVGTVTRPEELKGAVPYLFRTETGGGLVKAYVTNKKDRCFVYIEISSLNVNHYGDSETLVLCWGVYRSYSFCFVDMDSTGLSGNLAKRVNVSRLVQTSVGKFGVELEFEAKYVPLYLSFFLKSSLNGGLAIISHRETNFCVPVGMLPGYPGPLGLSYSPDGSVNFAIFSRHAEGVVLCLYDEKGVEKPALEVDLDPFMNRSGDMWHVSFESVKSYVSYGYRCRGGVHNGDSSAEHVVLDPYAKIVGHSYPGGLGLVQNLGWLRKEPAFDWGGDFHPDLPMEELVVYRLNVKRFTQHKSSQLPSGSAGIFTGLAEKVQHFKDLGVNAVLLEPVFTFDEKKGPYFPSHFFSLMHIYGPSGDPVSTMASMKEMVKTMHANGIEVLMEVVFSNTTEVGALQGIDDSSYYLANGDGDLKIQSALNCNYPIVKNLILDSLRHWVTEFHIDGFSFINASHLLRGFHGEYLSRPPLVEAIAFDPVLSKTKIIADGWDPHDKIVKEIHFPHWMRWAEMNAKFCNDVRNFLRGENLLSNLATRLCGSGDMFSGGRGPAFSFNYIARSGFSLVDLVGFNSDEELSWNCGEEGPTTNMKVVERRSKQIRNFLFILFVSLGVPVVNMGDECGHYSGGFPAYYDIKPITWSSLTTGFGKQISEFIFFMSSLRRRRSDLLQRRRFLKEENIEWYGSDGAPLRWEDPSCKFLAMTLKTESSSDISGDLFIAFNAADHQETTLLPLPPEGMSWYCLVDTTLPINNFFSTSGEIVPEMEAGLFTYTIKSHGCALFEACNRTI</sequence>
<dbReference type="Gene3D" id="2.60.40.1180">
    <property type="entry name" value="Golgi alpha-mannosidase II"/>
    <property type="match status" value="1"/>
</dbReference>
<evidence type="ECO:0000256" key="5">
    <source>
        <dbReference type="ARBA" id="ARBA00022946"/>
    </source>
</evidence>
<organism evidence="7 8">
    <name type="scientific">Phaseolus vulgaris</name>
    <name type="common">Kidney bean</name>
    <name type="synonym">French bean</name>
    <dbReference type="NCBI Taxonomy" id="3885"/>
    <lineage>
        <taxon>Eukaryota</taxon>
        <taxon>Viridiplantae</taxon>
        <taxon>Streptophyta</taxon>
        <taxon>Embryophyta</taxon>
        <taxon>Tracheophyta</taxon>
        <taxon>Spermatophyta</taxon>
        <taxon>Magnoliopsida</taxon>
        <taxon>eudicotyledons</taxon>
        <taxon>Gunneridae</taxon>
        <taxon>Pentapetalae</taxon>
        <taxon>rosids</taxon>
        <taxon>fabids</taxon>
        <taxon>Fabales</taxon>
        <taxon>Fabaceae</taxon>
        <taxon>Papilionoideae</taxon>
        <taxon>50 kb inversion clade</taxon>
        <taxon>NPAAA clade</taxon>
        <taxon>indigoferoid/millettioid clade</taxon>
        <taxon>Phaseoleae</taxon>
        <taxon>Phaseolus</taxon>
    </lineage>
</organism>
<keyword evidence="3" id="KW-0150">Chloroplast</keyword>
<dbReference type="GO" id="GO:0009507">
    <property type="term" value="C:chloroplast"/>
    <property type="evidence" value="ECO:0007669"/>
    <property type="project" value="UniProtKB-SubCell"/>
</dbReference>
<dbReference type="Gene3D" id="2.60.40.10">
    <property type="entry name" value="Immunoglobulins"/>
    <property type="match status" value="1"/>
</dbReference>
<dbReference type="OMA" id="YCCHSEE"/>
<dbReference type="AlphaFoldDB" id="V7BVP1"/>
<dbReference type="Pfam" id="PF21156">
    <property type="entry name" value="ISOA1-3_C"/>
    <property type="match status" value="1"/>
</dbReference>
<dbReference type="SUPFAM" id="SSF81296">
    <property type="entry name" value="E set domains"/>
    <property type="match status" value="1"/>
</dbReference>
<dbReference type="InterPro" id="IPR013780">
    <property type="entry name" value="Glyco_hydro_b"/>
</dbReference>
<evidence type="ECO:0000256" key="1">
    <source>
        <dbReference type="ARBA" id="ARBA00004229"/>
    </source>
</evidence>
<dbReference type="PANTHER" id="PTHR43002">
    <property type="entry name" value="GLYCOGEN DEBRANCHING ENZYME"/>
    <property type="match status" value="1"/>
</dbReference>